<accession>A0A918TEA6</accession>
<feature type="domain" description="Lipocalin/cytosolic fatty-acid binding" evidence="4">
    <location>
        <begin position="35"/>
        <end position="174"/>
    </location>
</feature>
<gene>
    <name evidence="5" type="primary">blc</name>
    <name evidence="5" type="ORF">GCM10007100_06370</name>
</gene>
<dbReference type="Gene3D" id="2.40.128.20">
    <property type="match status" value="1"/>
</dbReference>
<dbReference type="InterPro" id="IPR022272">
    <property type="entry name" value="Lipocalin_CS"/>
</dbReference>
<dbReference type="GO" id="GO:0006950">
    <property type="term" value="P:response to stress"/>
    <property type="evidence" value="ECO:0007669"/>
    <property type="project" value="UniProtKB-ARBA"/>
</dbReference>
<protein>
    <recommendedName>
        <fullName evidence="4">Lipocalin/cytosolic fatty-acid binding domain-containing protein</fullName>
    </recommendedName>
</protein>
<dbReference type="Proteomes" id="UP000644507">
    <property type="component" value="Unassembled WGS sequence"/>
</dbReference>
<dbReference type="InterPro" id="IPR022271">
    <property type="entry name" value="Lipocalin_ApoD"/>
</dbReference>
<dbReference type="PANTHER" id="PTHR10612:SF34">
    <property type="entry name" value="APOLIPOPROTEIN D"/>
    <property type="match status" value="1"/>
</dbReference>
<dbReference type="CDD" id="cd19438">
    <property type="entry name" value="lipocalin_Blc-like"/>
    <property type="match status" value="1"/>
</dbReference>
<reference evidence="5" key="2">
    <citation type="submission" date="2020-09" db="EMBL/GenBank/DDBJ databases">
        <authorList>
            <person name="Sun Q."/>
            <person name="Kim S."/>
        </authorList>
    </citation>
    <scope>NUCLEOTIDE SEQUENCE</scope>
    <source>
        <strain evidence="5">KCTC 12988</strain>
    </source>
</reference>
<dbReference type="PRINTS" id="PR01171">
    <property type="entry name" value="BCTLIPOCALIN"/>
</dbReference>
<comment type="similarity">
    <text evidence="1 2">Belongs to the calycin superfamily. Lipocalin family.</text>
</comment>
<dbReference type="InterPro" id="IPR047202">
    <property type="entry name" value="Lipocalin_Blc-like_dom"/>
</dbReference>
<dbReference type="PROSITE" id="PS00213">
    <property type="entry name" value="LIPOCALIN"/>
    <property type="match status" value="1"/>
</dbReference>
<evidence type="ECO:0000256" key="3">
    <source>
        <dbReference type="PIRSR" id="PIRSR036893-52"/>
    </source>
</evidence>
<dbReference type="EMBL" id="BMXI01000002">
    <property type="protein sequence ID" value="GHC43906.1"/>
    <property type="molecule type" value="Genomic_DNA"/>
</dbReference>
<keyword evidence="3" id="KW-0564">Palmitate</keyword>
<organism evidence="5 6">
    <name type="scientific">Roseibacillus persicicus</name>
    <dbReference type="NCBI Taxonomy" id="454148"/>
    <lineage>
        <taxon>Bacteria</taxon>
        <taxon>Pseudomonadati</taxon>
        <taxon>Verrucomicrobiota</taxon>
        <taxon>Verrucomicrobiia</taxon>
        <taxon>Verrucomicrobiales</taxon>
        <taxon>Verrucomicrobiaceae</taxon>
        <taxon>Roseibacillus</taxon>
    </lineage>
</organism>
<keyword evidence="2" id="KW-0732">Signal</keyword>
<evidence type="ECO:0000259" key="4">
    <source>
        <dbReference type="Pfam" id="PF08212"/>
    </source>
</evidence>
<sequence length="178" mass="19513">MKSLLILPLLAIATILTSCGGSGIEQPTVVRLEPAKYAGEWHEVGRLPNRFEKDLVAAKATYALQKDGSLKVTNDGLKADGEKTSIEGAATVPDPKQPGRLKVRFDPFPASLFAGDYWVLALTDDYRKALVGSPNQNFLWVLSKNAKDTKDDFAPFLKIAADLGYATGDIYWNPKRME</sequence>
<name>A0A918TEA6_9BACT</name>
<comment type="caution">
    <text evidence="5">The sequence shown here is derived from an EMBL/GenBank/DDBJ whole genome shotgun (WGS) entry which is preliminary data.</text>
</comment>
<feature type="lipid moiety-binding region" description="S-diacylglycerol cysteine" evidence="3">
    <location>
        <position position="19"/>
    </location>
</feature>
<dbReference type="InterPro" id="IPR012674">
    <property type="entry name" value="Calycin"/>
</dbReference>
<keyword evidence="3" id="KW-0449">Lipoprotein</keyword>
<proteinExistence type="inferred from homology"/>
<evidence type="ECO:0000313" key="6">
    <source>
        <dbReference type="Proteomes" id="UP000644507"/>
    </source>
</evidence>
<dbReference type="PANTHER" id="PTHR10612">
    <property type="entry name" value="APOLIPOPROTEIN D"/>
    <property type="match status" value="1"/>
</dbReference>
<keyword evidence="6" id="KW-1185">Reference proteome</keyword>
<feature type="chain" id="PRO_5038204938" description="Lipocalin/cytosolic fatty-acid binding domain-containing protein" evidence="2">
    <location>
        <begin position="21"/>
        <end position="178"/>
    </location>
</feature>
<dbReference type="SUPFAM" id="SSF50814">
    <property type="entry name" value="Lipocalins"/>
    <property type="match status" value="1"/>
</dbReference>
<evidence type="ECO:0000313" key="5">
    <source>
        <dbReference type="EMBL" id="GHC43906.1"/>
    </source>
</evidence>
<evidence type="ECO:0000256" key="2">
    <source>
        <dbReference type="PIRNR" id="PIRNR036893"/>
    </source>
</evidence>
<dbReference type="PIRSF" id="PIRSF036893">
    <property type="entry name" value="Lipocalin_ApoD"/>
    <property type="match status" value="1"/>
</dbReference>
<feature type="signal peptide" evidence="2">
    <location>
        <begin position="1"/>
        <end position="20"/>
    </location>
</feature>
<dbReference type="PROSITE" id="PS51257">
    <property type="entry name" value="PROKAR_LIPOPROTEIN"/>
    <property type="match status" value="1"/>
</dbReference>
<reference evidence="5" key="1">
    <citation type="journal article" date="2014" name="Int. J. Syst. Evol. Microbiol.">
        <title>Complete genome sequence of Corynebacterium casei LMG S-19264T (=DSM 44701T), isolated from a smear-ripened cheese.</title>
        <authorList>
            <consortium name="US DOE Joint Genome Institute (JGI-PGF)"/>
            <person name="Walter F."/>
            <person name="Albersmeier A."/>
            <person name="Kalinowski J."/>
            <person name="Ruckert C."/>
        </authorList>
    </citation>
    <scope>NUCLEOTIDE SEQUENCE</scope>
    <source>
        <strain evidence="5">KCTC 12988</strain>
    </source>
</reference>
<dbReference type="InterPro" id="IPR000566">
    <property type="entry name" value="Lipocln_cytosolic_FA-bd_dom"/>
</dbReference>
<dbReference type="InterPro" id="IPR002446">
    <property type="entry name" value="Lipocalin_bac"/>
</dbReference>
<evidence type="ECO:0000256" key="1">
    <source>
        <dbReference type="ARBA" id="ARBA00006889"/>
    </source>
</evidence>
<dbReference type="Pfam" id="PF08212">
    <property type="entry name" value="Lipocalin_2"/>
    <property type="match status" value="1"/>
</dbReference>
<dbReference type="AlphaFoldDB" id="A0A918TEA6"/>
<dbReference type="RefSeq" id="WP_189567288.1">
    <property type="nucleotide sequence ID" value="NZ_BMXI01000002.1"/>
</dbReference>